<dbReference type="PANTHER" id="PTHR43649">
    <property type="entry name" value="ARABINOSE-BINDING PROTEIN-RELATED"/>
    <property type="match status" value="1"/>
</dbReference>
<dbReference type="CDD" id="cd13585">
    <property type="entry name" value="PBP2_TMBP_like"/>
    <property type="match status" value="1"/>
</dbReference>
<dbReference type="SUPFAM" id="SSF53850">
    <property type="entry name" value="Periplasmic binding protein-like II"/>
    <property type="match status" value="1"/>
</dbReference>
<name>A0ABR8Q5M9_9CLOT</name>
<keyword evidence="5" id="KW-0449">Lipoprotein</keyword>
<evidence type="ECO:0000313" key="6">
    <source>
        <dbReference type="EMBL" id="MBD7915738.1"/>
    </source>
</evidence>
<keyword evidence="3" id="KW-0472">Membrane</keyword>
<dbReference type="Proteomes" id="UP000640335">
    <property type="component" value="Unassembled WGS sequence"/>
</dbReference>
<reference evidence="6 7" key="1">
    <citation type="submission" date="2020-08" db="EMBL/GenBank/DDBJ databases">
        <title>A Genomic Blueprint of the Chicken Gut Microbiome.</title>
        <authorList>
            <person name="Gilroy R."/>
            <person name="Ravi A."/>
            <person name="Getino M."/>
            <person name="Pursley I."/>
            <person name="Horton D.L."/>
            <person name="Alikhan N.-F."/>
            <person name="Baker D."/>
            <person name="Gharbi K."/>
            <person name="Hall N."/>
            <person name="Watson M."/>
            <person name="Adriaenssens E.M."/>
            <person name="Foster-Nyarko E."/>
            <person name="Jarju S."/>
            <person name="Secka A."/>
            <person name="Antonio M."/>
            <person name="Oren A."/>
            <person name="Chaudhuri R."/>
            <person name="La Ragione R.M."/>
            <person name="Hildebrand F."/>
            <person name="Pallen M.J."/>
        </authorList>
    </citation>
    <scope>NUCLEOTIDE SEQUENCE [LARGE SCALE GENOMIC DNA]</scope>
    <source>
        <strain evidence="6 7">Sa3CUN1</strain>
    </source>
</reference>
<evidence type="ECO:0000256" key="2">
    <source>
        <dbReference type="ARBA" id="ARBA00022729"/>
    </source>
</evidence>
<evidence type="ECO:0000313" key="7">
    <source>
        <dbReference type="Proteomes" id="UP000640335"/>
    </source>
</evidence>
<keyword evidence="7" id="KW-1185">Reference proteome</keyword>
<evidence type="ECO:0000256" key="5">
    <source>
        <dbReference type="ARBA" id="ARBA00023288"/>
    </source>
</evidence>
<comment type="caution">
    <text evidence="6">The sequence shown here is derived from an EMBL/GenBank/DDBJ whole genome shotgun (WGS) entry which is preliminary data.</text>
</comment>
<accession>A0ABR8Q5M9</accession>
<keyword evidence="2" id="KW-0732">Signal</keyword>
<evidence type="ECO:0000256" key="4">
    <source>
        <dbReference type="ARBA" id="ARBA00023139"/>
    </source>
</evidence>
<proteinExistence type="predicted"/>
<dbReference type="InterPro" id="IPR006059">
    <property type="entry name" value="SBP"/>
</dbReference>
<dbReference type="EMBL" id="JACSQZ010000043">
    <property type="protein sequence ID" value="MBD7915738.1"/>
    <property type="molecule type" value="Genomic_DNA"/>
</dbReference>
<keyword evidence="1" id="KW-1003">Cell membrane</keyword>
<protein>
    <submittedName>
        <fullName evidence="6">Sugar ABC transporter substrate-binding protein</fullName>
    </submittedName>
</protein>
<sequence>MLKRSKRIFAILATAVLLVGCGSGTKGEGAKTADGKKEITWMCYGQPQETEVYEQVIKKFEEKYPDVKVKLVSTTQDQYGQKIQAAMASNTMADVVYMGPGDVKAWVNSGKMLNLDEYISQAENDGILDLDDVWELALKKYKYDGDIIGQGSLYALPKDVGPFGFGYNKTLFEKLGIPLPDKEKPYTWEEFMEVCKKLTNETGGDDSSWGTGLNVNWSLQPFVYSNGADWINEDATEVTVTDPKFVEALQYFADQTLKYKITPSAEQAQTLDTYQRWLKGQLGFFAIAPWDIAAFEELPFEYDIIPWPAGSTGETASWLGSVGFGVSANTKYPQEAVNLAIFLATDVDANKMVADKQIQVPNLKSLAKDYYLNTDNNPHNKQAFIDLIEKYGKPLPGERTYNAEWYNKFFEGIQDVLDGKISAKDYCEKVQPEMQALLDKAIEREAKEKAKN</sequence>
<dbReference type="Pfam" id="PF01547">
    <property type="entry name" value="SBP_bac_1"/>
    <property type="match status" value="1"/>
</dbReference>
<evidence type="ECO:0000256" key="1">
    <source>
        <dbReference type="ARBA" id="ARBA00022475"/>
    </source>
</evidence>
<dbReference type="PROSITE" id="PS51257">
    <property type="entry name" value="PROKAR_LIPOPROTEIN"/>
    <property type="match status" value="1"/>
</dbReference>
<dbReference type="Gene3D" id="3.40.190.10">
    <property type="entry name" value="Periplasmic binding protein-like II"/>
    <property type="match status" value="1"/>
</dbReference>
<keyword evidence="4" id="KW-0564">Palmitate</keyword>
<gene>
    <name evidence="6" type="ORF">H9660_11335</name>
</gene>
<dbReference type="InterPro" id="IPR050490">
    <property type="entry name" value="Bact_solute-bd_prot1"/>
</dbReference>
<organism evidence="6 7">
    <name type="scientific">Clostridium gallinarum</name>
    <dbReference type="NCBI Taxonomy" id="2762246"/>
    <lineage>
        <taxon>Bacteria</taxon>
        <taxon>Bacillati</taxon>
        <taxon>Bacillota</taxon>
        <taxon>Clostridia</taxon>
        <taxon>Eubacteriales</taxon>
        <taxon>Clostridiaceae</taxon>
        <taxon>Clostridium</taxon>
    </lineage>
</organism>
<evidence type="ECO:0000256" key="3">
    <source>
        <dbReference type="ARBA" id="ARBA00023136"/>
    </source>
</evidence>
<dbReference type="RefSeq" id="WP_191750493.1">
    <property type="nucleotide sequence ID" value="NZ_JACSQZ010000043.1"/>
</dbReference>
<dbReference type="PANTHER" id="PTHR43649:SF33">
    <property type="entry name" value="POLYGALACTURONAN_RHAMNOGALACTURONAN-BINDING PROTEIN YTCQ"/>
    <property type="match status" value="1"/>
</dbReference>